<sequence length="73" mass="8150">MLVLYQRDDCHLCDLALEVLAAVRAPDFESVFIDDVPALEARYGARVPVLRQGDGRELDWPFDAGRLSAFLGD</sequence>
<evidence type="ECO:0000313" key="2">
    <source>
        <dbReference type="Proteomes" id="UP000552587"/>
    </source>
</evidence>
<organism evidence="1 2">
    <name type="scientific">Marilutibacter penaei</name>
    <dbReference type="NCBI Taxonomy" id="2759900"/>
    <lineage>
        <taxon>Bacteria</taxon>
        <taxon>Pseudomonadati</taxon>
        <taxon>Pseudomonadota</taxon>
        <taxon>Gammaproteobacteria</taxon>
        <taxon>Lysobacterales</taxon>
        <taxon>Lysobacteraceae</taxon>
        <taxon>Marilutibacter</taxon>
    </lineage>
</organism>
<dbReference type="Gene3D" id="3.40.30.10">
    <property type="entry name" value="Glutaredoxin"/>
    <property type="match status" value="1"/>
</dbReference>
<name>A0A7W3U3C7_9GAMM</name>
<dbReference type="EMBL" id="JACHTE010000004">
    <property type="protein sequence ID" value="MBB1088182.1"/>
    <property type="molecule type" value="Genomic_DNA"/>
</dbReference>
<dbReference type="AlphaFoldDB" id="A0A7W3U3C7"/>
<protein>
    <submittedName>
        <fullName evidence="1">Glutaredoxin family protein</fullName>
    </submittedName>
</protein>
<reference evidence="1 2" key="1">
    <citation type="submission" date="2020-07" db="EMBL/GenBank/DDBJ databases">
        <authorList>
            <person name="Xu S."/>
            <person name="Li A."/>
        </authorList>
    </citation>
    <scope>NUCLEOTIDE SEQUENCE [LARGE SCALE GENOMIC DNA]</scope>
    <source>
        <strain evidence="1 2">SG-8</strain>
    </source>
</reference>
<accession>A0A7W3U3C7</accession>
<gene>
    <name evidence="1" type="ORF">H4F99_06720</name>
</gene>
<dbReference type="Pfam" id="PF05768">
    <property type="entry name" value="Glrx-like"/>
    <property type="match status" value="1"/>
</dbReference>
<keyword evidence="2" id="KW-1185">Reference proteome</keyword>
<dbReference type="SUPFAM" id="SSF52833">
    <property type="entry name" value="Thioredoxin-like"/>
    <property type="match status" value="1"/>
</dbReference>
<comment type="caution">
    <text evidence="1">The sequence shown here is derived from an EMBL/GenBank/DDBJ whole genome shotgun (WGS) entry which is preliminary data.</text>
</comment>
<evidence type="ECO:0000313" key="1">
    <source>
        <dbReference type="EMBL" id="MBB1088182.1"/>
    </source>
</evidence>
<dbReference type="InterPro" id="IPR008554">
    <property type="entry name" value="Glutaredoxin-like"/>
</dbReference>
<dbReference type="InterPro" id="IPR036249">
    <property type="entry name" value="Thioredoxin-like_sf"/>
</dbReference>
<dbReference type="RefSeq" id="WP_182669113.1">
    <property type="nucleotide sequence ID" value="NZ_JACHTE010000004.1"/>
</dbReference>
<dbReference type="Proteomes" id="UP000552587">
    <property type="component" value="Unassembled WGS sequence"/>
</dbReference>
<proteinExistence type="predicted"/>